<dbReference type="EMBL" id="FTOG01000007">
    <property type="protein sequence ID" value="SIS96906.1"/>
    <property type="molecule type" value="Genomic_DNA"/>
</dbReference>
<protein>
    <submittedName>
        <fullName evidence="1">Uncharacterized protein</fullName>
    </submittedName>
</protein>
<proteinExistence type="predicted"/>
<dbReference type="Proteomes" id="UP000186221">
    <property type="component" value="Unassembled WGS sequence"/>
</dbReference>
<dbReference type="AlphaFoldDB" id="A0A1N7NF15"/>
<organism evidence="1 2">
    <name type="scientific">Rhodobacter aestuarii</name>
    <dbReference type="NCBI Taxonomy" id="453582"/>
    <lineage>
        <taxon>Bacteria</taxon>
        <taxon>Pseudomonadati</taxon>
        <taxon>Pseudomonadota</taxon>
        <taxon>Alphaproteobacteria</taxon>
        <taxon>Rhodobacterales</taxon>
        <taxon>Rhodobacter group</taxon>
        <taxon>Rhodobacter</taxon>
    </lineage>
</organism>
<dbReference type="RefSeq" id="WP_076485246.1">
    <property type="nucleotide sequence ID" value="NZ_FTOG01000007.1"/>
</dbReference>
<name>A0A1N7NF15_9RHOB</name>
<keyword evidence="2" id="KW-1185">Reference proteome</keyword>
<dbReference type="STRING" id="453582.SAMN05421580_107217"/>
<evidence type="ECO:0000313" key="2">
    <source>
        <dbReference type="Proteomes" id="UP000186221"/>
    </source>
</evidence>
<evidence type="ECO:0000313" key="1">
    <source>
        <dbReference type="EMBL" id="SIS96906.1"/>
    </source>
</evidence>
<accession>A0A1N7NF15</accession>
<reference evidence="2" key="1">
    <citation type="submission" date="2017-01" db="EMBL/GenBank/DDBJ databases">
        <authorList>
            <person name="Varghese N."/>
            <person name="Submissions S."/>
        </authorList>
    </citation>
    <scope>NUCLEOTIDE SEQUENCE [LARGE SCALE GENOMIC DNA]</scope>
    <source>
        <strain evidence="2">DSM 19945</strain>
    </source>
</reference>
<dbReference type="OrthoDB" id="7774376at2"/>
<gene>
    <name evidence="1" type="ORF">SAMN05421580_107217</name>
</gene>
<sequence length="180" mass="20175">MQGQAQSLCRRLRVYVARSLRAVVIFGLVGVIANPAQSQDILWTASSSTLVVRSDWGGYLAKRRREIDTLRASGTRVELRGTCISACTMYLSLPNVCVAPTAVFGFHGPSRSGTPLPREKFDYWSEIMASGYREPLRSWYMSTGRHTIVGYYEVTGTRLIEMGYPPCETDRAPRKAGRRF</sequence>